<dbReference type="AlphaFoldDB" id="A0A3P6DJ82"/>
<accession>A0A3P6DJ82</accession>
<evidence type="ECO:0000313" key="1">
    <source>
        <dbReference type="EMBL" id="VDD31417.1"/>
    </source>
</evidence>
<name>A0A3P6DJ82_BRAOL</name>
<proteinExistence type="predicted"/>
<organism evidence="1">
    <name type="scientific">Brassica oleracea</name>
    <name type="common">Wild cabbage</name>
    <dbReference type="NCBI Taxonomy" id="3712"/>
    <lineage>
        <taxon>Eukaryota</taxon>
        <taxon>Viridiplantae</taxon>
        <taxon>Streptophyta</taxon>
        <taxon>Embryophyta</taxon>
        <taxon>Tracheophyta</taxon>
        <taxon>Spermatophyta</taxon>
        <taxon>Magnoliopsida</taxon>
        <taxon>eudicotyledons</taxon>
        <taxon>Gunneridae</taxon>
        <taxon>Pentapetalae</taxon>
        <taxon>rosids</taxon>
        <taxon>malvids</taxon>
        <taxon>Brassicales</taxon>
        <taxon>Brassicaceae</taxon>
        <taxon>Brassiceae</taxon>
        <taxon>Brassica</taxon>
    </lineage>
</organism>
<protein>
    <submittedName>
        <fullName evidence="1">Uncharacterized protein</fullName>
    </submittedName>
</protein>
<dbReference type="EMBL" id="LR031875">
    <property type="protein sequence ID" value="VDD31417.1"/>
    <property type="molecule type" value="Genomic_DNA"/>
</dbReference>
<gene>
    <name evidence="1" type="ORF">BOLC9T56740H</name>
</gene>
<sequence>MSSSQGEKKDSDVEMSDANPLVAMLGPLPSDGTPACVAGFLSFRDKVDRRNAGKGSDTEAHVAFCSNCCPDSRARCPGFTERRISGRSRRLRYNGRLGAALRLVYDTGPDRR</sequence>
<reference evidence="1" key="1">
    <citation type="submission" date="2018-11" db="EMBL/GenBank/DDBJ databases">
        <authorList>
            <consortium name="Genoscope - CEA"/>
            <person name="William W."/>
        </authorList>
    </citation>
    <scope>NUCLEOTIDE SEQUENCE</scope>
</reference>